<reference evidence="1 2" key="1">
    <citation type="submission" date="2017-06" db="EMBL/GenBank/DDBJ databases">
        <title>Genome sequencing of cyanobaciteial culture collection at National Institute for Environmental Studies (NIES).</title>
        <authorList>
            <person name="Hirose Y."/>
            <person name="Shimura Y."/>
            <person name="Fujisawa T."/>
            <person name="Nakamura Y."/>
            <person name="Kawachi M."/>
        </authorList>
    </citation>
    <scope>NUCLEOTIDE SEQUENCE [LARGE SCALE GENOMIC DNA]</scope>
    <source>
        <strain evidence="1 2">NIES-23</strain>
    </source>
</reference>
<evidence type="ECO:0008006" key="3">
    <source>
        <dbReference type="Google" id="ProtNLM"/>
    </source>
</evidence>
<dbReference type="Proteomes" id="UP000217507">
    <property type="component" value="Chromosome"/>
</dbReference>
<dbReference type="EMBL" id="AP018216">
    <property type="protein sequence ID" value="BAY72155.1"/>
    <property type="molecule type" value="Genomic_DNA"/>
</dbReference>
<evidence type="ECO:0000313" key="2">
    <source>
        <dbReference type="Proteomes" id="UP000217507"/>
    </source>
</evidence>
<name>A0A1Z4KSY9_ANAVA</name>
<dbReference type="InterPro" id="IPR024079">
    <property type="entry name" value="MetalloPept_cat_dom_sf"/>
</dbReference>
<gene>
    <name evidence="1" type="ORF">NIES23_49790</name>
</gene>
<dbReference type="NCBIfam" id="NF038122">
    <property type="entry name" value="metallo_LGF"/>
    <property type="match status" value="1"/>
</dbReference>
<sequence length="422" mass="45939">MNCKTYKKIHITPSHQTTQITLHTAKPLLALATLIGSAIPAQAITFNFTYQPGITQEQIAAVELAGSIWSAYLQDIDVVVNVHVEMTEGVLAEGKLGGATPAIKKINYDKFKEGLGADGTANIHQLPTSTHSSDKYRTRLTGGIINSSNYELLTTTANNKALGNDLSGDASGLDGYIQLEKSVNWSYRHAGGKVGHNQYDFVSVAIHEIGHSLGFISGIDALSGLALPTALDMFRYSTESASQRAIDYTVGGTKYFSINGGQNPFNFTQIEKNAPNVYQAIFSTGENTLLGGDGEQASHWKRNSQPYLGIMSSTISMGGIRKISKLDLAALDYIGWQVDYSPKINLPALSTNAQTKAQKIWESQFDSNTNNDAIRDRSSDVQQMMQESGIYNWGWNGYWQTANPTPSSQVPICSHTKEQGNK</sequence>
<dbReference type="GO" id="GO:0008237">
    <property type="term" value="F:metallopeptidase activity"/>
    <property type="evidence" value="ECO:0007669"/>
    <property type="project" value="InterPro"/>
</dbReference>
<proteinExistence type="predicted"/>
<dbReference type="SUPFAM" id="SSF55486">
    <property type="entry name" value="Metalloproteases ('zincins'), catalytic domain"/>
    <property type="match status" value="2"/>
</dbReference>
<dbReference type="AlphaFoldDB" id="A0A1Z4KSY9"/>
<dbReference type="Gene3D" id="3.40.390.10">
    <property type="entry name" value="Collagenase (Catalytic Domain)"/>
    <property type="match status" value="1"/>
</dbReference>
<protein>
    <recommendedName>
        <fullName evidence="3">Peptidase M10 metallopeptidase domain-containing protein</fullName>
    </recommendedName>
</protein>
<evidence type="ECO:0000313" key="1">
    <source>
        <dbReference type="EMBL" id="BAY72155.1"/>
    </source>
</evidence>
<accession>A0A1Z4KSY9</accession>
<organism evidence="1 2">
    <name type="scientific">Trichormus variabilis NIES-23</name>
    <dbReference type="NCBI Taxonomy" id="1973479"/>
    <lineage>
        <taxon>Bacteria</taxon>
        <taxon>Bacillati</taxon>
        <taxon>Cyanobacteriota</taxon>
        <taxon>Cyanophyceae</taxon>
        <taxon>Nostocales</taxon>
        <taxon>Nostocaceae</taxon>
        <taxon>Trichormus</taxon>
    </lineage>
</organism>